<keyword evidence="1" id="KW-1133">Transmembrane helix</keyword>
<proteinExistence type="predicted"/>
<dbReference type="EMBL" id="LZRT01000087">
    <property type="protein sequence ID" value="OUM86626.1"/>
    <property type="molecule type" value="Genomic_DNA"/>
</dbReference>
<gene>
    <name evidence="2" type="ORF">BAA01_11495</name>
</gene>
<evidence type="ECO:0000313" key="2">
    <source>
        <dbReference type="EMBL" id="OUM86626.1"/>
    </source>
</evidence>
<dbReference type="Proteomes" id="UP000196475">
    <property type="component" value="Unassembled WGS sequence"/>
</dbReference>
<keyword evidence="1" id="KW-0812">Transmembrane</keyword>
<name>A0A1Y3PKF2_9BACI</name>
<comment type="caution">
    <text evidence="2">The sequence shown here is derived from an EMBL/GenBank/DDBJ whole genome shotgun (WGS) entry which is preliminary data.</text>
</comment>
<sequence length="111" mass="13188">MGRYHPIPYQSKIREKFISLFGIGLSLSQTIWWAIGLMLSYRMSKVVPRIGSDWFYSRLHYVIPFAVCVFLCHTKHGPTGLPVWKYVLDVVRLRLRQRKFLYRRQSIPEEG</sequence>
<feature type="transmembrane region" description="Helical" evidence="1">
    <location>
        <begin position="17"/>
        <end position="35"/>
    </location>
</feature>
<protein>
    <submittedName>
        <fullName evidence="2">Uncharacterized protein</fullName>
    </submittedName>
</protein>
<feature type="transmembrane region" description="Helical" evidence="1">
    <location>
        <begin position="55"/>
        <end position="72"/>
    </location>
</feature>
<accession>A0A1Y3PKF2</accession>
<keyword evidence="1" id="KW-0472">Membrane</keyword>
<evidence type="ECO:0000256" key="1">
    <source>
        <dbReference type="SAM" id="Phobius"/>
    </source>
</evidence>
<dbReference type="AlphaFoldDB" id="A0A1Y3PKF2"/>
<organism evidence="2 3">
    <name type="scientific">Bacillus thermozeamaize</name>
    <dbReference type="NCBI Taxonomy" id="230954"/>
    <lineage>
        <taxon>Bacteria</taxon>
        <taxon>Bacillati</taxon>
        <taxon>Bacillota</taxon>
        <taxon>Bacilli</taxon>
        <taxon>Bacillales</taxon>
        <taxon>Bacillaceae</taxon>
        <taxon>Bacillus</taxon>
    </lineage>
</organism>
<reference evidence="3" key="1">
    <citation type="submission" date="2016-06" db="EMBL/GenBank/DDBJ databases">
        <authorList>
            <person name="Nascimento L."/>
            <person name="Pereira R.V."/>
            <person name="Martins L.F."/>
            <person name="Quaggio R.B."/>
            <person name="Silva A.M."/>
            <person name="Setubal J.C."/>
        </authorList>
    </citation>
    <scope>NUCLEOTIDE SEQUENCE [LARGE SCALE GENOMIC DNA]</scope>
</reference>
<evidence type="ECO:0000313" key="3">
    <source>
        <dbReference type="Proteomes" id="UP000196475"/>
    </source>
</evidence>